<dbReference type="Proteomes" id="UP000033618">
    <property type="component" value="Unassembled WGS sequence"/>
</dbReference>
<dbReference type="AlphaFoldDB" id="A0A0F5JVM4"/>
<feature type="coiled-coil region" evidence="1">
    <location>
        <begin position="43"/>
        <end position="77"/>
    </location>
</feature>
<evidence type="ECO:0000313" key="2">
    <source>
        <dbReference type="EMBL" id="KKB61337.1"/>
    </source>
</evidence>
<comment type="caution">
    <text evidence="2">The sequence shown here is derived from an EMBL/GenBank/DDBJ whole genome shotgun (WGS) entry which is preliminary data.</text>
</comment>
<dbReference type="PATRIC" id="fig|28092.6.peg.5609"/>
<evidence type="ECO:0000313" key="3">
    <source>
        <dbReference type="Proteomes" id="UP000033618"/>
    </source>
</evidence>
<keyword evidence="1" id="KW-0175">Coiled coil</keyword>
<accession>A0A0F5JVM4</accession>
<dbReference type="STRING" id="28092.WM40_23865"/>
<protein>
    <submittedName>
        <fullName evidence="2">Uncharacterized protein</fullName>
    </submittedName>
</protein>
<sequence length="92" mass="10107">MFKPKSEANGEGALVWGKIHQKEISRDELDQHVSDGWVTSAHEALLAADIRKAEDDNADLKAQIADADQKIDLRTKEGRALKAQQDAAKVAE</sequence>
<proteinExistence type="predicted"/>
<organism evidence="2 3">
    <name type="scientific">Robbsia andropogonis</name>
    <dbReference type="NCBI Taxonomy" id="28092"/>
    <lineage>
        <taxon>Bacteria</taxon>
        <taxon>Pseudomonadati</taxon>
        <taxon>Pseudomonadota</taxon>
        <taxon>Betaproteobacteria</taxon>
        <taxon>Burkholderiales</taxon>
        <taxon>Burkholderiaceae</taxon>
        <taxon>Robbsia</taxon>
    </lineage>
</organism>
<dbReference type="EMBL" id="LAQU01000049">
    <property type="protein sequence ID" value="KKB61337.1"/>
    <property type="molecule type" value="Genomic_DNA"/>
</dbReference>
<reference evidence="2 3" key="1">
    <citation type="submission" date="2015-03" db="EMBL/GenBank/DDBJ databases">
        <title>Draft Genome Sequence of Burkholderia andropogonis type strain ICMP2807, isolated from Sorghum bicolor.</title>
        <authorList>
            <person name="Lopes-Santos L."/>
            <person name="Castro D.B."/>
            <person name="Ottoboni L.M."/>
            <person name="Park D."/>
            <person name="Weirc B.S."/>
            <person name="Destefano S.A."/>
        </authorList>
    </citation>
    <scope>NUCLEOTIDE SEQUENCE [LARGE SCALE GENOMIC DNA]</scope>
    <source>
        <strain evidence="2 3">ICMP2807</strain>
    </source>
</reference>
<name>A0A0F5JVM4_9BURK</name>
<gene>
    <name evidence="2" type="ORF">WM40_23865</name>
</gene>
<evidence type="ECO:0000256" key="1">
    <source>
        <dbReference type="SAM" id="Coils"/>
    </source>
</evidence>
<keyword evidence="3" id="KW-1185">Reference proteome</keyword>